<dbReference type="Pfam" id="PF14355">
    <property type="entry name" value="Abi_C"/>
    <property type="match status" value="1"/>
</dbReference>
<dbReference type="AlphaFoldDB" id="A0A5Q4ZHC8"/>
<dbReference type="RefSeq" id="WP_165186521.1">
    <property type="nucleotide sequence ID" value="NZ_LR699553.1"/>
</dbReference>
<protein>
    <submittedName>
        <fullName evidence="2">Abortive infection Abi-like protein</fullName>
    </submittedName>
</protein>
<name>A0A5Q4ZHC8_9BURK</name>
<dbReference type="EMBL" id="LR699553">
    <property type="protein sequence ID" value="VVD29244.1"/>
    <property type="molecule type" value="Genomic_DNA"/>
</dbReference>
<feature type="domain" description="Abortive infection protein-like C-terminal" evidence="1">
    <location>
        <begin position="196"/>
        <end position="269"/>
    </location>
</feature>
<evidence type="ECO:0000313" key="3">
    <source>
        <dbReference type="Proteomes" id="UP000325811"/>
    </source>
</evidence>
<organism evidence="2 3">
    <name type="scientific">Paraburkholderia dioscoreae</name>
    <dbReference type="NCBI Taxonomy" id="2604047"/>
    <lineage>
        <taxon>Bacteria</taxon>
        <taxon>Pseudomonadati</taxon>
        <taxon>Pseudomonadota</taxon>
        <taxon>Betaproteobacteria</taxon>
        <taxon>Burkholderiales</taxon>
        <taxon>Burkholderiaceae</taxon>
        <taxon>Paraburkholderia</taxon>
    </lineage>
</organism>
<dbReference type="KEGG" id="pdio:PDMSB3_2788"/>
<accession>A0A5Q4ZHC8</accession>
<evidence type="ECO:0000313" key="2">
    <source>
        <dbReference type="EMBL" id="VVD29244.1"/>
    </source>
</evidence>
<reference evidence="2 3" key="1">
    <citation type="submission" date="2019-08" db="EMBL/GenBank/DDBJ databases">
        <authorList>
            <person name="Herpell B J."/>
        </authorList>
    </citation>
    <scope>NUCLEOTIDE SEQUENCE [LARGE SCALE GENOMIC DNA]</scope>
    <source>
        <strain evidence="3">Msb3</strain>
    </source>
</reference>
<evidence type="ECO:0000259" key="1">
    <source>
        <dbReference type="Pfam" id="PF14355"/>
    </source>
</evidence>
<gene>
    <name evidence="2" type="ORF">PDMSB3_2788</name>
</gene>
<dbReference type="InterPro" id="IPR026001">
    <property type="entry name" value="Abi-like_C"/>
</dbReference>
<dbReference type="Proteomes" id="UP000325811">
    <property type="component" value="Chromosome I"/>
</dbReference>
<sequence>MKLAQYTINKLADLVCGGGNGWPYRRGVDLVEFFNGYGFRDVYESGFPSRVVFAKERLTELASKPEMAQLICDLIDPRLWYDLQQAVVVSNEDSAAKLNELLAFDNYEVVKEGSRYKLRDLTGALIAPEAIPETLPEASAASIETQIKKCRTKIEVGDYDGAITNARALIEHLLLAIETELSVDLPPAFDGDLGRLFNRVRVLLNLDTSRKDISDTLRQVLTGLTSIVQGLSAMRNKMSDSHGTTYKPARHHAKLAVNCAMTLADFLFETKAYQEEKGLLGKQRTAAEKH</sequence>
<keyword evidence="3" id="KW-1185">Reference proteome</keyword>
<proteinExistence type="predicted"/>